<evidence type="ECO:0000313" key="2">
    <source>
        <dbReference type="Proteomes" id="UP001159405"/>
    </source>
</evidence>
<keyword evidence="2" id="KW-1185">Reference proteome</keyword>
<gene>
    <name evidence="1" type="ORF">PLOB_00029396</name>
</gene>
<dbReference type="EMBL" id="CALNXK010000037">
    <property type="protein sequence ID" value="CAH3122461.1"/>
    <property type="molecule type" value="Genomic_DNA"/>
</dbReference>
<evidence type="ECO:0000313" key="1">
    <source>
        <dbReference type="EMBL" id="CAH3122461.1"/>
    </source>
</evidence>
<sequence>MALETSTVVCCVSGQLEPLKVKHAILLIALSSAVALALCRTMVTMTTQMPHVVAPLRNEIVSHFNKVVVVANNSSQESKDLVVGMATLIFQSYQGVSQEDERKLKLDNMILEQLERLVTSSR</sequence>
<protein>
    <submittedName>
        <fullName evidence="1">Uncharacterized protein</fullName>
    </submittedName>
</protein>
<organism evidence="1 2">
    <name type="scientific">Porites lobata</name>
    <dbReference type="NCBI Taxonomy" id="104759"/>
    <lineage>
        <taxon>Eukaryota</taxon>
        <taxon>Metazoa</taxon>
        <taxon>Cnidaria</taxon>
        <taxon>Anthozoa</taxon>
        <taxon>Hexacorallia</taxon>
        <taxon>Scleractinia</taxon>
        <taxon>Fungiina</taxon>
        <taxon>Poritidae</taxon>
        <taxon>Porites</taxon>
    </lineage>
</organism>
<comment type="caution">
    <text evidence="1">The sequence shown here is derived from an EMBL/GenBank/DDBJ whole genome shotgun (WGS) entry which is preliminary data.</text>
</comment>
<accession>A0ABN8NVK1</accession>
<proteinExistence type="predicted"/>
<reference evidence="1 2" key="1">
    <citation type="submission" date="2022-05" db="EMBL/GenBank/DDBJ databases">
        <authorList>
            <consortium name="Genoscope - CEA"/>
            <person name="William W."/>
        </authorList>
    </citation>
    <scope>NUCLEOTIDE SEQUENCE [LARGE SCALE GENOMIC DNA]</scope>
</reference>
<dbReference type="Proteomes" id="UP001159405">
    <property type="component" value="Unassembled WGS sequence"/>
</dbReference>
<name>A0ABN8NVK1_9CNID</name>